<dbReference type="AlphaFoldDB" id="A0A5U7L518"/>
<reference evidence="2" key="1">
    <citation type="submission" date="2019-09" db="EMBL/GenBank/DDBJ databases">
        <authorList>
            <consortium name="PulseNet: The National Subtyping Network for Foodborne Disease Surveillance"/>
            <person name="Tarr C.L."/>
            <person name="Trees E."/>
            <person name="Katz L.S."/>
            <person name="Carleton-Romer H.A."/>
            <person name="Stroika S."/>
            <person name="Kucerova Z."/>
            <person name="Roache K.F."/>
            <person name="Sabol A.L."/>
            <person name="Besser J."/>
            <person name="Gerner-Smidt P."/>
        </authorList>
    </citation>
    <scope>NUCLEOTIDE SEQUENCE</scope>
    <source>
        <strain evidence="2">PNUSAS097977</strain>
    </source>
</reference>
<name>A0A5U7L518_SALER</name>
<dbReference type="EMBL" id="AAKICI010000028">
    <property type="protein sequence ID" value="ECR9936119.1"/>
    <property type="molecule type" value="Genomic_DNA"/>
</dbReference>
<gene>
    <name evidence="2" type="ORF">F2I16_23475</name>
</gene>
<accession>A0A5U7L518</accession>
<evidence type="ECO:0000313" key="2">
    <source>
        <dbReference type="EMBL" id="ECR9936119.1"/>
    </source>
</evidence>
<comment type="caution">
    <text evidence="2">The sequence shown here is derived from an EMBL/GenBank/DDBJ whole genome shotgun (WGS) entry which is preliminary data.</text>
</comment>
<sequence length="399" mass="41522">MALNLDTLGLSATVTAEGISAPDYQTILDTLTSYFQQIYGSDAYLEPDSKDGQMVALMALAVHDANNTAIAVYNCFSPATGYGAALTSNVKINGIARKGATNSTVDLLLTGTAGTTITNGTVKDTNNVIWRLPASVVIGVDGAVTVTAICSNSGAVAALAGTITTINTPTRGWTSVTNPAAATVGAPAETDAELRIRQGQSVAIPSITPFEGVDGAIANIAGVTRHKLYENDTGKTDGNGLPPHSISAIVDGGDVTEIARTIRGNKGQGVRTWGKTSVTVPDRYGNPHIISFSRPTDVPVYGKITLKVFAGYTSQIGVQIQQAVADYINRLMIGDQVLLSRIYSPANLGVVSGGNARYYDIQELLIGKSPEAVAAANINIAYDESASCKPENIIITVEA</sequence>
<dbReference type="Pfam" id="PF04865">
    <property type="entry name" value="Baseplate_J"/>
    <property type="match status" value="1"/>
</dbReference>
<feature type="domain" description="Baseplate protein J-like barrel" evidence="1">
    <location>
        <begin position="108"/>
        <end position="185"/>
    </location>
</feature>
<proteinExistence type="predicted"/>
<evidence type="ECO:0000259" key="1">
    <source>
        <dbReference type="Pfam" id="PF04865"/>
    </source>
</evidence>
<dbReference type="InterPro" id="IPR006949">
    <property type="entry name" value="Barrel_Baseplate_J-like"/>
</dbReference>
<organism evidence="2">
    <name type="scientific">Salmonella enterica</name>
    <name type="common">Salmonella choleraesuis</name>
    <dbReference type="NCBI Taxonomy" id="28901"/>
    <lineage>
        <taxon>Bacteria</taxon>
        <taxon>Pseudomonadati</taxon>
        <taxon>Pseudomonadota</taxon>
        <taxon>Gammaproteobacteria</taxon>
        <taxon>Enterobacterales</taxon>
        <taxon>Enterobacteriaceae</taxon>
        <taxon>Salmonella</taxon>
    </lineage>
</organism>
<protein>
    <recommendedName>
        <fullName evidence="1">Baseplate protein J-like barrel domain-containing protein</fullName>
    </recommendedName>
</protein>